<keyword evidence="3 4" id="KW-0418">Kinase</keyword>
<dbReference type="CDD" id="cd01168">
    <property type="entry name" value="adenosine_kinase"/>
    <property type="match status" value="1"/>
</dbReference>
<evidence type="ECO:0000256" key="4">
    <source>
        <dbReference type="RuleBase" id="RU003704"/>
    </source>
</evidence>
<dbReference type="SUPFAM" id="SSF53613">
    <property type="entry name" value="Ribokinase-like"/>
    <property type="match status" value="1"/>
</dbReference>
<dbReference type="GO" id="GO:0016301">
    <property type="term" value="F:kinase activity"/>
    <property type="evidence" value="ECO:0007669"/>
    <property type="project" value="UniProtKB-KW"/>
</dbReference>
<proteinExistence type="inferred from homology"/>
<protein>
    <submittedName>
        <fullName evidence="6">Sugar/nucleoside kinase (Ribokinase family)</fullName>
    </submittedName>
</protein>
<evidence type="ECO:0000259" key="5">
    <source>
        <dbReference type="Pfam" id="PF00294"/>
    </source>
</evidence>
<gene>
    <name evidence="6" type="ORF">LZ24_01066</name>
</gene>
<evidence type="ECO:0000256" key="3">
    <source>
        <dbReference type="ARBA" id="ARBA00022777"/>
    </source>
</evidence>
<dbReference type="InterPro" id="IPR052700">
    <property type="entry name" value="Carb_kinase_PfkB-like"/>
</dbReference>
<dbReference type="Gene3D" id="3.40.1190.20">
    <property type="match status" value="1"/>
</dbReference>
<dbReference type="InterPro" id="IPR002139">
    <property type="entry name" value="Ribo/fructo_kinase"/>
</dbReference>
<feature type="domain" description="Carbohydrate kinase PfkB" evidence="5">
    <location>
        <begin position="59"/>
        <end position="320"/>
    </location>
</feature>
<organism evidence="6 7">
    <name type="scientific">Desulfobotulus alkaliphilus</name>
    <dbReference type="NCBI Taxonomy" id="622671"/>
    <lineage>
        <taxon>Bacteria</taxon>
        <taxon>Pseudomonadati</taxon>
        <taxon>Thermodesulfobacteriota</taxon>
        <taxon>Desulfobacteria</taxon>
        <taxon>Desulfobacterales</taxon>
        <taxon>Desulfobacteraceae</taxon>
        <taxon>Desulfobotulus</taxon>
    </lineage>
</organism>
<keyword evidence="2 4" id="KW-0808">Transferase</keyword>
<evidence type="ECO:0000256" key="2">
    <source>
        <dbReference type="ARBA" id="ARBA00022679"/>
    </source>
</evidence>
<dbReference type="PANTHER" id="PTHR43320:SF3">
    <property type="entry name" value="CARBOHYDRATE KINASE PFKB DOMAIN-CONTAINING PROTEIN"/>
    <property type="match status" value="1"/>
</dbReference>
<dbReference type="InterPro" id="IPR011611">
    <property type="entry name" value="PfkB_dom"/>
</dbReference>
<reference evidence="6 7" key="1">
    <citation type="submission" date="2019-07" db="EMBL/GenBank/DDBJ databases">
        <title>Genome sequencing of 100 strains of the haloalkaliphilic chemolithoautotrophic sulfur-oxidizing bacterium Thioalkalivibrio.</title>
        <authorList>
            <person name="Muyzer G."/>
        </authorList>
    </citation>
    <scope>NUCLEOTIDE SEQUENCE [LARGE SCALE GENOMIC DNA]</scope>
    <source>
        <strain evidence="6 7">ASO4-4</strain>
    </source>
</reference>
<dbReference type="Pfam" id="PF00294">
    <property type="entry name" value="PfkB"/>
    <property type="match status" value="1"/>
</dbReference>
<dbReference type="RefSeq" id="WP_144683074.1">
    <property type="nucleotide sequence ID" value="NZ_VLLC01000006.1"/>
</dbReference>
<name>A0A562S0L4_9BACT</name>
<evidence type="ECO:0000313" key="7">
    <source>
        <dbReference type="Proteomes" id="UP000318307"/>
    </source>
</evidence>
<sequence>MDLRGRIRARGKKVLGVGSALTDILVQTSDEILYGISDIKGGMTLVASEFLDGCLEKVPQDKEIVPGGAACNAIQGLARLGGDAVFMGKRGMDATGEAFESSLRISGVLPVLSTSATPSGRVLSIITPDAQRSMFTFLGASSELTPADLSEEFFSMAAVVFMEGYLFFNPELGLAVLEKARKAGAVTAMDLASFTVVEAAPELLHRVIPEYVDILIANEDEAKAYTGHSDPDKALEAMASEVGLAVLKLGSEGSRIRMGHESWVIDACAGQGVRDTTGAGDLWAAGFLHGLVEDWPMERCGNLASACGYEVCCVVGAQIPEAGWSRIASRFLSPGDSLSPSGS</sequence>
<comment type="caution">
    <text evidence="6">The sequence shown here is derived from an EMBL/GenBank/DDBJ whole genome shotgun (WGS) entry which is preliminary data.</text>
</comment>
<dbReference type="InterPro" id="IPR002173">
    <property type="entry name" value="Carboh/pur_kinase_PfkB_CS"/>
</dbReference>
<keyword evidence="7" id="KW-1185">Reference proteome</keyword>
<dbReference type="EMBL" id="VLLC01000006">
    <property type="protein sequence ID" value="TWI74126.1"/>
    <property type="molecule type" value="Genomic_DNA"/>
</dbReference>
<evidence type="ECO:0000256" key="1">
    <source>
        <dbReference type="ARBA" id="ARBA00010688"/>
    </source>
</evidence>
<dbReference type="PROSITE" id="PS00584">
    <property type="entry name" value="PFKB_KINASES_2"/>
    <property type="match status" value="1"/>
</dbReference>
<dbReference type="OrthoDB" id="9813569at2"/>
<dbReference type="PANTHER" id="PTHR43320">
    <property type="entry name" value="SUGAR KINASE"/>
    <property type="match status" value="1"/>
</dbReference>
<dbReference type="InterPro" id="IPR029056">
    <property type="entry name" value="Ribokinase-like"/>
</dbReference>
<dbReference type="PRINTS" id="PR00990">
    <property type="entry name" value="RIBOKINASE"/>
</dbReference>
<dbReference type="Proteomes" id="UP000318307">
    <property type="component" value="Unassembled WGS sequence"/>
</dbReference>
<evidence type="ECO:0000313" key="6">
    <source>
        <dbReference type="EMBL" id="TWI74126.1"/>
    </source>
</evidence>
<accession>A0A562S0L4</accession>
<comment type="similarity">
    <text evidence="1 4">Belongs to the carbohydrate kinase PfkB family.</text>
</comment>
<dbReference type="AlphaFoldDB" id="A0A562S0L4"/>